<evidence type="ECO:0008006" key="12">
    <source>
        <dbReference type="Google" id="ProtNLM"/>
    </source>
</evidence>
<evidence type="ECO:0000256" key="4">
    <source>
        <dbReference type="ARBA" id="ARBA00022723"/>
    </source>
</evidence>
<keyword evidence="9" id="KW-0812">Transmembrane</keyword>
<keyword evidence="9" id="KW-0472">Membrane</keyword>
<dbReference type="Gene3D" id="1.10.630.10">
    <property type="entry name" value="Cytochrome P450"/>
    <property type="match status" value="1"/>
</dbReference>
<evidence type="ECO:0000256" key="2">
    <source>
        <dbReference type="ARBA" id="ARBA00010617"/>
    </source>
</evidence>
<keyword evidence="9" id="KW-1133">Transmembrane helix</keyword>
<evidence type="ECO:0000256" key="1">
    <source>
        <dbReference type="ARBA" id="ARBA00001971"/>
    </source>
</evidence>
<evidence type="ECO:0000256" key="5">
    <source>
        <dbReference type="ARBA" id="ARBA00023002"/>
    </source>
</evidence>
<feature type="transmembrane region" description="Helical" evidence="9">
    <location>
        <begin position="6"/>
        <end position="26"/>
    </location>
</feature>
<dbReference type="InterPro" id="IPR047146">
    <property type="entry name" value="Cyt_P450_E_CYP52_fungi"/>
</dbReference>
<dbReference type="CDD" id="cd11063">
    <property type="entry name" value="CYP52"/>
    <property type="match status" value="1"/>
</dbReference>
<dbReference type="EMBL" id="JAWRVE010000008">
    <property type="protein sequence ID" value="KAL1880043.1"/>
    <property type="molecule type" value="Genomic_DNA"/>
</dbReference>
<evidence type="ECO:0000256" key="3">
    <source>
        <dbReference type="ARBA" id="ARBA00022617"/>
    </source>
</evidence>
<comment type="caution">
    <text evidence="10">The sequence shown here is derived from an EMBL/GenBank/DDBJ whole genome shotgun (WGS) entry which is preliminary data.</text>
</comment>
<dbReference type="SUPFAM" id="SSF48264">
    <property type="entry name" value="Cytochrome P450"/>
    <property type="match status" value="1"/>
</dbReference>
<dbReference type="InterPro" id="IPR036396">
    <property type="entry name" value="Cyt_P450_sf"/>
</dbReference>
<dbReference type="PANTHER" id="PTHR24287">
    <property type="entry name" value="P450, PUTATIVE (EUROFUNG)-RELATED"/>
    <property type="match status" value="1"/>
</dbReference>
<protein>
    <recommendedName>
        <fullName evidence="12">Cytochrome P450</fullName>
    </recommendedName>
</protein>
<accession>A0ABR3XVL2</accession>
<dbReference type="Pfam" id="PF00067">
    <property type="entry name" value="p450"/>
    <property type="match status" value="1"/>
</dbReference>
<dbReference type="InterPro" id="IPR017972">
    <property type="entry name" value="Cyt_P450_CS"/>
</dbReference>
<dbReference type="PROSITE" id="PS00086">
    <property type="entry name" value="CYTOCHROME_P450"/>
    <property type="match status" value="1"/>
</dbReference>
<comment type="similarity">
    <text evidence="2 8">Belongs to the cytochrome P450 family.</text>
</comment>
<sequence>MALFSLQGIVVVLVIYAVYTYAASFFGRRRIRRLAIQHCASVPVFAESKLPFNLDFLWRFLNASKNNEDVFTILADSYAKNGTTFESPGLFTDSRINTIDPVNIQAILASQFQDFELGQQASRRLLLGKCIFTTDGPFWEHSRAMFKPQFAREQINNLHETEVAVQELFRALPLIGKESHNGSSVEVDLLPAFYRFTMDTATKFLFGESVNTQMSAATGGSGKMTSAAASLAAEFGPGMSFADGLSEAQLWITQRIRLQGLHWLIPSKRGRTANAFVREYAAHYVQLALQSANDNKSSARSSSPAGYSLLEALTESTRDPDELRDQILGLLLAGRDTTASLLSWTVLLLARHPDKFAKLRAAVLERFGPYAADTSNITFETLKSCRYLQLTLREALRLYDPSPANVRFAARDTTLPRGGCPDGKEPIFVPKGKTVSFVLHLLHRRKDLWGADADEFKPERWEDKKMDWNFVPFSGGPRICLGQQYALTEAGYLIARMLQRFGKIEWLGGADEPRKTITFTMQPRDGVPVRLTHDHKQT</sequence>
<organism evidence="10 11">
    <name type="scientific">Diaporthe australafricana</name>
    <dbReference type="NCBI Taxonomy" id="127596"/>
    <lineage>
        <taxon>Eukaryota</taxon>
        <taxon>Fungi</taxon>
        <taxon>Dikarya</taxon>
        <taxon>Ascomycota</taxon>
        <taxon>Pezizomycotina</taxon>
        <taxon>Sordariomycetes</taxon>
        <taxon>Sordariomycetidae</taxon>
        <taxon>Diaporthales</taxon>
        <taxon>Diaporthaceae</taxon>
        <taxon>Diaporthe</taxon>
    </lineage>
</organism>
<reference evidence="10 11" key="1">
    <citation type="journal article" date="2024" name="IMA Fungus">
        <title>IMA Genome - F19 : A genome assembly and annotation guide to empower mycologists, including annotated draft genome sequences of Ceratocystis pirilliformis, Diaporthe australafricana, Fusarium ophioides, Paecilomyces lecythidis, and Sporothrix stenoceras.</title>
        <authorList>
            <person name="Aylward J."/>
            <person name="Wilson A.M."/>
            <person name="Visagie C.M."/>
            <person name="Spraker J."/>
            <person name="Barnes I."/>
            <person name="Buitendag C."/>
            <person name="Ceriani C."/>
            <person name="Del Mar Angel L."/>
            <person name="du Plessis D."/>
            <person name="Fuchs T."/>
            <person name="Gasser K."/>
            <person name="Kramer D."/>
            <person name="Li W."/>
            <person name="Munsamy K."/>
            <person name="Piso A."/>
            <person name="Price J.L."/>
            <person name="Sonnekus B."/>
            <person name="Thomas C."/>
            <person name="van der Nest A."/>
            <person name="van Dijk A."/>
            <person name="van Heerden A."/>
            <person name="van Vuuren N."/>
            <person name="Yilmaz N."/>
            <person name="Duong T.A."/>
            <person name="van der Merwe N.A."/>
            <person name="Wingfield M.J."/>
            <person name="Wingfield B.D."/>
        </authorList>
    </citation>
    <scope>NUCLEOTIDE SEQUENCE [LARGE SCALE GENOMIC DNA]</scope>
    <source>
        <strain evidence="10 11">CMW 18300</strain>
    </source>
</reference>
<evidence type="ECO:0000256" key="7">
    <source>
        <dbReference type="ARBA" id="ARBA00023033"/>
    </source>
</evidence>
<evidence type="ECO:0000313" key="10">
    <source>
        <dbReference type="EMBL" id="KAL1880043.1"/>
    </source>
</evidence>
<evidence type="ECO:0000256" key="9">
    <source>
        <dbReference type="SAM" id="Phobius"/>
    </source>
</evidence>
<proteinExistence type="inferred from homology"/>
<dbReference type="InterPro" id="IPR001128">
    <property type="entry name" value="Cyt_P450"/>
</dbReference>
<keyword evidence="4 8" id="KW-0479">Metal-binding</keyword>
<keyword evidence="3 8" id="KW-0349">Heme</keyword>
<evidence type="ECO:0000256" key="8">
    <source>
        <dbReference type="RuleBase" id="RU000461"/>
    </source>
</evidence>
<evidence type="ECO:0000256" key="6">
    <source>
        <dbReference type="ARBA" id="ARBA00023004"/>
    </source>
</evidence>
<keyword evidence="6 8" id="KW-0408">Iron</keyword>
<dbReference type="PRINTS" id="PR00463">
    <property type="entry name" value="EP450I"/>
</dbReference>
<comment type="cofactor">
    <cofactor evidence="1">
        <name>heme</name>
        <dbReference type="ChEBI" id="CHEBI:30413"/>
    </cofactor>
</comment>
<name>A0ABR3XVL2_9PEZI</name>
<keyword evidence="5 8" id="KW-0560">Oxidoreductase</keyword>
<evidence type="ECO:0000313" key="11">
    <source>
        <dbReference type="Proteomes" id="UP001583177"/>
    </source>
</evidence>
<dbReference type="Proteomes" id="UP001583177">
    <property type="component" value="Unassembled WGS sequence"/>
</dbReference>
<dbReference type="PRINTS" id="PR00385">
    <property type="entry name" value="P450"/>
</dbReference>
<gene>
    <name evidence="10" type="ORF">Daus18300_001406</name>
</gene>
<dbReference type="PANTHER" id="PTHR24287:SF1">
    <property type="entry name" value="P450, PUTATIVE (EUROFUNG)-RELATED"/>
    <property type="match status" value="1"/>
</dbReference>
<keyword evidence="7 8" id="KW-0503">Monooxygenase</keyword>
<keyword evidence="11" id="KW-1185">Reference proteome</keyword>
<dbReference type="InterPro" id="IPR002401">
    <property type="entry name" value="Cyt_P450_E_grp-I"/>
</dbReference>